<dbReference type="Proteomes" id="UP000827549">
    <property type="component" value="Chromosome 1"/>
</dbReference>
<dbReference type="GeneID" id="87804176"/>
<feature type="compositionally biased region" description="Polar residues" evidence="1">
    <location>
        <begin position="356"/>
        <end position="365"/>
    </location>
</feature>
<feature type="region of interest" description="Disordered" evidence="1">
    <location>
        <begin position="203"/>
        <end position="403"/>
    </location>
</feature>
<gene>
    <name evidence="2" type="ORF">LOC62_01G000918</name>
</gene>
<evidence type="ECO:0000256" key="1">
    <source>
        <dbReference type="SAM" id="MobiDB-lite"/>
    </source>
</evidence>
<feature type="region of interest" description="Disordered" evidence="1">
    <location>
        <begin position="838"/>
        <end position="899"/>
    </location>
</feature>
<sequence>MSALETDTRRAQKVTAAKKKLKQFRAARAVHSLTPSWDDPLDDLGLPTPLNASTVENSATLPRRMPSYTKADLDATIRGDMPSFRTQRHSRSDSRQGEHRRQLSSFSFSRQQSTSSSRPSIAGVFDDAVDGSGAHTTSPSIDLGNDVPVAPVQNPSATPTIRSVQLLAEHDEQETTAVKARMGAFTFGSKPASGHQRLLPSVELRDSFPPPRPSRTSPPLPFNFPASLGAPSSTSPAPSGSRSNSPPQSTQQRRRHSHNRSESISLPNLKLGRPSSLGVSSPVFPPSPSTPEPSSRSSRFHAALNGSRLKFEPSDKEKEESRRRALDKLTGGVRVEEPRYSAITLPDFDDDDDDMSITSSRPPSGTVNSTASSSRPSSITVPSTNGSFNGSATSPLPWSGFEDTDRWSYPQRFDAKDETASFTFDVSGPTKTSSVLLNSHLGVLTEEDETESDTAEDTDNRPSTTSSFADPPSLTDDESAVTSGPTPSKLRELHLVSSVSSAGSRRGSVPDVREGFARALAQSRETPTKGYGTIGRGRPRPLGLEGVTSLSLGSAVSAPSPVKGARARGVPGPAGRRVGQPGSRSSSISYKRDDSGSNSSRDYSRGPTSPPPMSDVSSPTYTHSPLGDWQSRSIGRPCPRPHSLVQGLGGTSGRVLGEVEEEDAPESPTIDFRPPYDARDDGVSNGRASTEASRDSVDDTSVWQSNRHDSWPASQRDSWTGASRRDSRDRLDAEMEREALRDDVEMWRRRCRTLEDKLESERRDSTVLRERVRKLGDRLLSVSNTAPSNPTADDRHLIAEMRDQIFSLTSALERERKDKLEAQARIAELQMSVDAFKTPQVSTNSLPATPKSRPHRPASLSLRTPPHAATPPGAKYADADEDEPEAAEPSAEDASYDRMKGWGFPRGRIDRSERDAKAESFFGLSRPRAVRAGGSGSGLGLAWPNTPVDGEFDLPPFVVNADNSSFVVPVSPTELSSEPTVRIEPTTVRLVSTPRRAVEAAPSRPPPPSASALSFLSDYLPLPRATPTSANIPSGPIPRISITPSSVSPKRRLAHLPAYEYSAEMASAARTSCDIDFAPHGCKRCTGEIIIL</sequence>
<proteinExistence type="predicted"/>
<feature type="compositionally biased region" description="Low complexity" evidence="1">
    <location>
        <begin position="567"/>
        <end position="582"/>
    </location>
</feature>
<dbReference type="RefSeq" id="XP_062623360.1">
    <property type="nucleotide sequence ID" value="XM_062767376.1"/>
</dbReference>
<organism evidence="2 3">
    <name type="scientific">Vanrija pseudolonga</name>
    <dbReference type="NCBI Taxonomy" id="143232"/>
    <lineage>
        <taxon>Eukaryota</taxon>
        <taxon>Fungi</taxon>
        <taxon>Dikarya</taxon>
        <taxon>Basidiomycota</taxon>
        <taxon>Agaricomycotina</taxon>
        <taxon>Tremellomycetes</taxon>
        <taxon>Trichosporonales</taxon>
        <taxon>Trichosporonaceae</taxon>
        <taxon>Vanrija</taxon>
    </lineage>
</organism>
<feature type="region of interest" description="Disordered" evidence="1">
    <location>
        <begin position="444"/>
        <end position="731"/>
    </location>
</feature>
<dbReference type="EMBL" id="CP086714">
    <property type="protein sequence ID" value="WOO77328.1"/>
    <property type="molecule type" value="Genomic_DNA"/>
</dbReference>
<feature type="compositionally biased region" description="Polar residues" evidence="1">
    <location>
        <begin position="51"/>
        <end position="60"/>
    </location>
</feature>
<feature type="region of interest" description="Disordered" evidence="1">
    <location>
        <begin position="34"/>
        <end position="156"/>
    </location>
</feature>
<feature type="compositionally biased region" description="Low complexity" evidence="1">
    <location>
        <begin position="366"/>
        <end position="384"/>
    </location>
</feature>
<reference evidence="2" key="1">
    <citation type="submission" date="2023-10" db="EMBL/GenBank/DDBJ databases">
        <authorList>
            <person name="Noh H."/>
        </authorList>
    </citation>
    <scope>NUCLEOTIDE SEQUENCE</scope>
    <source>
        <strain evidence="2">DUCC4014</strain>
    </source>
</reference>
<evidence type="ECO:0000313" key="2">
    <source>
        <dbReference type="EMBL" id="WOO77328.1"/>
    </source>
</evidence>
<keyword evidence="3" id="KW-1185">Reference proteome</keyword>
<feature type="compositionally biased region" description="Basic and acidic residues" evidence="1">
    <location>
        <begin position="309"/>
        <end position="327"/>
    </location>
</feature>
<protein>
    <submittedName>
        <fullName evidence="2">Uncharacterized protein</fullName>
    </submittedName>
</protein>
<dbReference type="AlphaFoldDB" id="A0AAF0XZX7"/>
<feature type="compositionally biased region" description="Pro residues" evidence="1">
    <location>
        <begin position="208"/>
        <end position="222"/>
    </location>
</feature>
<feature type="compositionally biased region" description="Acidic residues" evidence="1">
    <location>
        <begin position="445"/>
        <end position="457"/>
    </location>
</feature>
<feature type="compositionally biased region" description="Polar residues" evidence="1">
    <location>
        <begin position="385"/>
        <end position="396"/>
    </location>
</feature>
<feature type="compositionally biased region" description="Polar residues" evidence="1">
    <location>
        <begin position="712"/>
        <end position="721"/>
    </location>
</feature>
<feature type="compositionally biased region" description="Low complexity" evidence="1">
    <location>
        <begin position="35"/>
        <end position="50"/>
    </location>
</feature>
<feature type="compositionally biased region" description="Low complexity" evidence="1">
    <location>
        <begin position="496"/>
        <end position="509"/>
    </location>
</feature>
<evidence type="ECO:0000313" key="3">
    <source>
        <dbReference type="Proteomes" id="UP000827549"/>
    </source>
</evidence>
<feature type="compositionally biased region" description="Low complexity" evidence="1">
    <location>
        <begin position="225"/>
        <end position="247"/>
    </location>
</feature>
<feature type="compositionally biased region" description="Low complexity" evidence="1">
    <location>
        <begin position="103"/>
        <end position="120"/>
    </location>
</feature>
<feature type="compositionally biased region" description="Basic and acidic residues" evidence="1">
    <location>
        <begin position="90"/>
        <end position="101"/>
    </location>
</feature>
<name>A0AAF0XZX7_9TREE</name>
<accession>A0AAF0XZX7</accession>